<dbReference type="SUPFAM" id="SSF52540">
    <property type="entry name" value="P-loop containing nucleoside triphosphate hydrolases"/>
    <property type="match status" value="2"/>
</dbReference>
<dbReference type="InterPro" id="IPR050130">
    <property type="entry name" value="ClpA_ClpB"/>
</dbReference>
<evidence type="ECO:0000313" key="12">
    <source>
        <dbReference type="Proteomes" id="UP000002009"/>
    </source>
</evidence>
<dbReference type="SMART" id="SM00382">
    <property type="entry name" value="AAA"/>
    <property type="match status" value="2"/>
</dbReference>
<feature type="coiled-coil region" evidence="8">
    <location>
        <begin position="530"/>
        <end position="591"/>
    </location>
</feature>
<evidence type="ECO:0000313" key="11">
    <source>
        <dbReference type="EMBL" id="ACO62257.1"/>
    </source>
</evidence>
<dbReference type="GO" id="GO:0005524">
    <property type="term" value="F:ATP binding"/>
    <property type="evidence" value="ECO:0007669"/>
    <property type="project" value="UniProtKB-KW"/>
</dbReference>
<evidence type="ECO:0000256" key="6">
    <source>
        <dbReference type="PROSITE-ProRule" id="PRU01251"/>
    </source>
</evidence>
<keyword evidence="2 6" id="KW-0677">Repeat</keyword>
<dbReference type="Pfam" id="PF02861">
    <property type="entry name" value="Clp_N"/>
    <property type="match status" value="1"/>
</dbReference>
<evidence type="ECO:0000259" key="10">
    <source>
        <dbReference type="PROSITE" id="PS51903"/>
    </source>
</evidence>
<dbReference type="Proteomes" id="UP000002009">
    <property type="component" value="Chromosome 3"/>
</dbReference>
<dbReference type="InterPro" id="IPR028299">
    <property type="entry name" value="ClpA/B_CS2"/>
</dbReference>
<dbReference type="Pfam" id="PF07724">
    <property type="entry name" value="AAA_2"/>
    <property type="match status" value="1"/>
</dbReference>
<dbReference type="Pfam" id="PF00004">
    <property type="entry name" value="AAA"/>
    <property type="match status" value="1"/>
</dbReference>
<dbReference type="SMART" id="SM01086">
    <property type="entry name" value="ClpB_D2-small"/>
    <property type="match status" value="1"/>
</dbReference>
<dbReference type="GO" id="GO:0042026">
    <property type="term" value="P:protein refolding"/>
    <property type="evidence" value="ECO:0007669"/>
    <property type="project" value="InterPro"/>
</dbReference>
<dbReference type="FunCoup" id="C1E210">
    <property type="interactions" value="521"/>
</dbReference>
<feature type="domain" description="Clp R" evidence="10">
    <location>
        <begin position="58"/>
        <end position="202"/>
    </location>
</feature>
<dbReference type="OMA" id="VSKMMQG"/>
<evidence type="ECO:0000256" key="1">
    <source>
        <dbReference type="ARBA" id="ARBA00008675"/>
    </source>
</evidence>
<dbReference type="EMBL" id="CP001324">
    <property type="protein sequence ID" value="ACO62257.1"/>
    <property type="molecule type" value="Genomic_DNA"/>
</dbReference>
<evidence type="ECO:0000256" key="2">
    <source>
        <dbReference type="ARBA" id="ARBA00022737"/>
    </source>
</evidence>
<dbReference type="GO" id="GO:0005737">
    <property type="term" value="C:cytoplasm"/>
    <property type="evidence" value="ECO:0007669"/>
    <property type="project" value="InterPro"/>
</dbReference>
<dbReference type="InterPro" id="IPR027417">
    <property type="entry name" value="P-loop_NTPase"/>
</dbReference>
<accession>C1E210</accession>
<dbReference type="InterPro" id="IPR003593">
    <property type="entry name" value="AAA+_ATPase"/>
</dbReference>
<dbReference type="PROSITE" id="PS00870">
    <property type="entry name" value="CLPAB_1"/>
    <property type="match status" value="1"/>
</dbReference>
<dbReference type="InterPro" id="IPR041546">
    <property type="entry name" value="ClpA/ClpB_AAA_lid"/>
</dbReference>
<dbReference type="InterPro" id="IPR036628">
    <property type="entry name" value="Clp_N_dom_sf"/>
</dbReference>
<dbReference type="GO" id="GO:0016887">
    <property type="term" value="F:ATP hydrolysis activity"/>
    <property type="evidence" value="ECO:0007669"/>
    <property type="project" value="InterPro"/>
</dbReference>
<dbReference type="InterPro" id="IPR017730">
    <property type="entry name" value="Chaperonin_ClpB"/>
</dbReference>
<dbReference type="InterPro" id="IPR019489">
    <property type="entry name" value="Clp_ATPase_C"/>
</dbReference>
<dbReference type="FunFam" id="3.40.50.300:FF:000010">
    <property type="entry name" value="Chaperone clpB 1, putative"/>
    <property type="match status" value="1"/>
</dbReference>
<name>C1E210_MICCC</name>
<feature type="region of interest" description="Disordered" evidence="9">
    <location>
        <begin position="20"/>
        <end position="41"/>
    </location>
</feature>
<dbReference type="Gene3D" id="3.40.50.300">
    <property type="entry name" value="P-loop containing nucleotide triphosphate hydrolases"/>
    <property type="match status" value="3"/>
</dbReference>
<dbReference type="InterPro" id="IPR018368">
    <property type="entry name" value="ClpA/B_CS1"/>
</dbReference>
<dbReference type="RefSeq" id="XP_002500999.1">
    <property type="nucleotide sequence ID" value="XM_002500953.1"/>
</dbReference>
<dbReference type="CDD" id="cd00009">
    <property type="entry name" value="AAA"/>
    <property type="match status" value="1"/>
</dbReference>
<gene>
    <name evidence="11" type="ORF">MICPUN_57068</name>
</gene>
<dbReference type="PRINTS" id="PR00300">
    <property type="entry name" value="CLPPROTEASEA"/>
</dbReference>
<dbReference type="eggNOG" id="KOG1051">
    <property type="taxonomic scope" value="Eukaryota"/>
</dbReference>
<comment type="similarity">
    <text evidence="1 7">Belongs to the ClpA/ClpB family.</text>
</comment>
<feature type="compositionally biased region" description="Basic and acidic residues" evidence="9">
    <location>
        <begin position="932"/>
        <end position="941"/>
    </location>
</feature>
<dbReference type="Pfam" id="PF10431">
    <property type="entry name" value="ClpB_D2-small"/>
    <property type="match status" value="1"/>
</dbReference>
<keyword evidence="3 7" id="KW-0547">Nucleotide-binding</keyword>
<evidence type="ECO:0000256" key="4">
    <source>
        <dbReference type="ARBA" id="ARBA00022840"/>
    </source>
</evidence>
<evidence type="ECO:0000256" key="7">
    <source>
        <dbReference type="RuleBase" id="RU004432"/>
    </source>
</evidence>
<dbReference type="Gene3D" id="1.10.1780.10">
    <property type="entry name" value="Clp, N-terminal domain"/>
    <property type="match status" value="1"/>
</dbReference>
<evidence type="ECO:0000256" key="8">
    <source>
        <dbReference type="SAM" id="Coils"/>
    </source>
</evidence>
<dbReference type="PANTHER" id="PTHR11638:SF18">
    <property type="entry name" value="HEAT SHOCK PROTEIN 104"/>
    <property type="match status" value="1"/>
</dbReference>
<dbReference type="InterPro" id="IPR004176">
    <property type="entry name" value="Clp_R_N"/>
</dbReference>
<sequence>MSAMASNVAGGRVVASAVRRDGNAVRSRRPPGLGEFRPSRPLRSKVATRVSADSAKKISQNEFTERAWEAIVLAPEIASNSQQQIVETEHLCKAMFEQKDSFALRILTQAGVDPSAAVGFIDRFISRQPKVSGGAQQVLGRHLEALVEEARVRRSAMRDDFVAVEHLVLAICKDERVGNALMAELGLNEDALKNAVTKLRGGTNVTDQGAEGKYESLKRYARDLTAEARAGKLDPVIGRDDEIRRTIQILSRRSKNNPVLIGEPGVGKTAISEGLAQRIVQGDVPLSLQGVQVMSLDMGLLIAGAKFRGEFEDRLKAVMKEVTDSDGGIILFIDEIHTVVGAGGSGGSGGGMDAGNLLKPMLGRGELRCIGATTLDEYRQYIEKDPALERRFQKVLIDQPSVEDAISILRGLRERYEIHHGVSISDNALVEAAVLSDRYIADRFLPDKAIDLVDEAAAKLKMEITSKPTVLDEIDREILKLQMEQLSLRRPAGSRPSEQANVSARLQRVESELASLMVRQDTLTFQWEQEKAKLAAIQQLKEEIDAVQTEVSQAERDYDLNKAAELKYGSLMNLQRELLDAEAAMDAAAAQGGDLLRDEVTESDIADIISKWTGIPVSKLQEGEREKLLNLPAELHKRVVGQDLAVQAVTEAIQRSRAGLSDPNRPIASFMFLGPTGVGKTELAKTLATFLFNTEEAMVRIDMSEYMEKHAVSRLIGAPPGYVGFEEGGQLTEAVRRRPYSVVLFDEMEKAHGDVFNVLLQILDDGRVTDSQGRVVNFKNAILIMTSNIGSQFVLENMNDNSEGGKAYRRERVMEAVRGHFRPEFVNRVDEYIVFDPLDFNQVRKIVEQQVERVRSRLKDRKIGLRVDESAIQMLCEAGYDPSFGARPVKRAVQHLLETSLAQAILRGDVAENEQAVVWAHGEGEGRQLLVAKEEGQRQEEPAQQELNGADPYAQMSWDQTPQ</sequence>
<dbReference type="SUPFAM" id="SSF81923">
    <property type="entry name" value="Double Clp-N motif"/>
    <property type="match status" value="1"/>
</dbReference>
<dbReference type="GeneID" id="8241772"/>
<keyword evidence="8" id="KW-0175">Coiled coil</keyword>
<organism evidence="11 12">
    <name type="scientific">Micromonas commoda (strain RCC299 / NOUM17 / CCMP2709)</name>
    <name type="common">Picoplanktonic green alga</name>
    <dbReference type="NCBI Taxonomy" id="296587"/>
    <lineage>
        <taxon>Eukaryota</taxon>
        <taxon>Viridiplantae</taxon>
        <taxon>Chlorophyta</taxon>
        <taxon>Mamiellophyceae</taxon>
        <taxon>Mamiellales</taxon>
        <taxon>Mamiellaceae</taxon>
        <taxon>Micromonas</taxon>
    </lineage>
</organism>
<keyword evidence="5 7" id="KW-0143">Chaperone</keyword>
<dbReference type="PROSITE" id="PS00871">
    <property type="entry name" value="CLPAB_2"/>
    <property type="match status" value="1"/>
</dbReference>
<proteinExistence type="inferred from homology"/>
<dbReference type="PANTHER" id="PTHR11638">
    <property type="entry name" value="ATP-DEPENDENT CLP PROTEASE"/>
    <property type="match status" value="1"/>
</dbReference>
<reference evidence="11 12" key="1">
    <citation type="journal article" date="2009" name="Science">
        <title>Green evolution and dynamic adaptations revealed by genomes of the marine picoeukaryotes Micromonas.</title>
        <authorList>
            <person name="Worden A.Z."/>
            <person name="Lee J.H."/>
            <person name="Mock T."/>
            <person name="Rouze P."/>
            <person name="Simmons M.P."/>
            <person name="Aerts A.L."/>
            <person name="Allen A.E."/>
            <person name="Cuvelier M.L."/>
            <person name="Derelle E."/>
            <person name="Everett M.V."/>
            <person name="Foulon E."/>
            <person name="Grimwood J."/>
            <person name="Gundlach H."/>
            <person name="Henrissat B."/>
            <person name="Napoli C."/>
            <person name="McDonald S.M."/>
            <person name="Parker M.S."/>
            <person name="Rombauts S."/>
            <person name="Salamov A."/>
            <person name="Von Dassow P."/>
            <person name="Badger J.H."/>
            <person name="Coutinho P.M."/>
            <person name="Demir E."/>
            <person name="Dubchak I."/>
            <person name="Gentemann C."/>
            <person name="Eikrem W."/>
            <person name="Gready J.E."/>
            <person name="John U."/>
            <person name="Lanier W."/>
            <person name="Lindquist E.A."/>
            <person name="Lucas S."/>
            <person name="Mayer K.F."/>
            <person name="Moreau H."/>
            <person name="Not F."/>
            <person name="Otillar R."/>
            <person name="Panaud O."/>
            <person name="Pangilinan J."/>
            <person name="Paulsen I."/>
            <person name="Piegu B."/>
            <person name="Poliakov A."/>
            <person name="Robbens S."/>
            <person name="Schmutz J."/>
            <person name="Toulza E."/>
            <person name="Wyss T."/>
            <person name="Zelensky A."/>
            <person name="Zhou K."/>
            <person name="Armbrust E.V."/>
            <person name="Bhattacharya D."/>
            <person name="Goodenough U.W."/>
            <person name="Van de Peer Y."/>
            <person name="Grigoriev I.V."/>
        </authorList>
    </citation>
    <scope>NUCLEOTIDE SEQUENCE [LARGE SCALE GENOMIC DNA]</scope>
    <source>
        <strain evidence="12">RCC299 / NOUM17</strain>
    </source>
</reference>
<dbReference type="STRING" id="296587.C1E210"/>
<dbReference type="Pfam" id="PF17871">
    <property type="entry name" value="AAA_lid_9"/>
    <property type="match status" value="1"/>
</dbReference>
<dbReference type="CDD" id="cd19499">
    <property type="entry name" value="RecA-like_ClpB_Hsp104-like"/>
    <property type="match status" value="1"/>
</dbReference>
<dbReference type="InterPro" id="IPR001270">
    <property type="entry name" value="ClpA/B"/>
</dbReference>
<evidence type="ECO:0000256" key="3">
    <source>
        <dbReference type="ARBA" id="ARBA00022741"/>
    </source>
</evidence>
<dbReference type="KEGG" id="mis:MICPUN_57068"/>
<feature type="region of interest" description="Disordered" evidence="9">
    <location>
        <begin position="932"/>
        <end position="963"/>
    </location>
</feature>
<dbReference type="InParanoid" id="C1E210"/>
<dbReference type="AlphaFoldDB" id="C1E210"/>
<evidence type="ECO:0000256" key="9">
    <source>
        <dbReference type="SAM" id="MobiDB-lite"/>
    </source>
</evidence>
<keyword evidence="4 7" id="KW-0067">ATP-binding</keyword>
<dbReference type="Gene3D" id="1.10.8.60">
    <property type="match status" value="1"/>
</dbReference>
<evidence type="ECO:0000256" key="5">
    <source>
        <dbReference type="ARBA" id="ARBA00023186"/>
    </source>
</evidence>
<keyword evidence="12" id="KW-1185">Reference proteome</keyword>
<dbReference type="InterPro" id="IPR003959">
    <property type="entry name" value="ATPase_AAA_core"/>
</dbReference>
<dbReference type="FunFam" id="3.40.50.300:FF:000120">
    <property type="entry name" value="ATP-dependent chaperone ClpB"/>
    <property type="match status" value="1"/>
</dbReference>
<dbReference type="FunFam" id="3.40.50.300:FF:000025">
    <property type="entry name" value="ATP-dependent Clp protease subunit"/>
    <property type="match status" value="1"/>
</dbReference>
<dbReference type="GO" id="GO:0034605">
    <property type="term" value="P:cellular response to heat"/>
    <property type="evidence" value="ECO:0007669"/>
    <property type="project" value="TreeGrafter"/>
</dbReference>
<dbReference type="PROSITE" id="PS51903">
    <property type="entry name" value="CLP_R"/>
    <property type="match status" value="1"/>
</dbReference>
<dbReference type="OrthoDB" id="47330at2759"/>
<dbReference type="NCBIfam" id="TIGR03346">
    <property type="entry name" value="chaperone_ClpB"/>
    <property type="match status" value="1"/>
</dbReference>
<protein>
    <submittedName>
        <fullName evidence="11">Chaperone, Hsp100 family, clpb-type</fullName>
    </submittedName>
</protein>